<dbReference type="EMBL" id="LT629800">
    <property type="protein sequence ID" value="SDV08990.1"/>
    <property type="molecule type" value="Genomic_DNA"/>
</dbReference>
<dbReference type="Proteomes" id="UP000199620">
    <property type="component" value="Chromosome I"/>
</dbReference>
<dbReference type="Gene3D" id="2.180.10.10">
    <property type="entry name" value="RHS repeat-associated core"/>
    <property type="match status" value="3"/>
</dbReference>
<dbReference type="PANTHER" id="PTHR32305:SF15">
    <property type="entry name" value="PROTEIN RHSA-RELATED"/>
    <property type="match status" value="1"/>
</dbReference>
<dbReference type="InterPro" id="IPR006530">
    <property type="entry name" value="YD"/>
</dbReference>
<reference evidence="2 3" key="1">
    <citation type="submission" date="2016-10" db="EMBL/GenBank/DDBJ databases">
        <authorList>
            <person name="Varghese N."/>
            <person name="Submissions S."/>
        </authorList>
    </citation>
    <scope>NUCLEOTIDE SEQUENCE [LARGE SCALE GENOMIC DNA]</scope>
    <source>
        <strain evidence="2 3">BS2771</strain>
    </source>
</reference>
<dbReference type="Pfam" id="PF05593">
    <property type="entry name" value="RHS_repeat"/>
    <property type="match status" value="1"/>
</dbReference>
<sequence length="1254" mass="137468">MRFYIHSKQGMKMSLSIDGFKKASKSKMRIFLGYSVVNYVGAKRLTFCTFACISIIASLFASQASAEKLPENTEPNPLSLGSTSTGQVESVDPWSGNLTVRHKDLELPGNGGLDIQVWRTYDMNSASAQLLSSHNQSYRWTALGPGWTLSAAPKISIHSRFQLITHRNSPPTVYYAPHALIRVCAGEGVMPAGVETTMLNIELPGGGNERLYRTGNYRALTKSGWKLDCLNNNVALSDPKGVVYDYGPISDIKVGRVFISDAERSVDVGDYLSPLPSRTDTYMLAKSARSPNGNLLNFHYQGLGDAIPLWTMPGTNKNPRFIVGGSPASIESPSQQLTAITSNDGRQVKFSYAPDTGRLISMSADDRVWKYFHLTPDAMNSRNLSKVILPDGNFWSYSYAPGAYTTVREVEDTIPLNSESLAIRKLISVTYPAGGTSNYEYTFSNFNTTVRTIWNQRKFYVGGERISKRKLSSGEEWKYTYTRGSSGIHDITQVSGPEGVTSYKFFGPSFSLTNNIWRVGKVAEKKYSNGSIETYSWDPRVFIDISTDLIELGIFNDEKTWVADLTKTTIVRDGATYTTTYAGYDAYGNPGSRTETGPNGGNRTTTFTYFNDPNKWIIGRPKNETSPGRIITRTYDANGNVLTQVLNGVTTSYTYDAQGNLASKTLPRGDLYTYSNYKLGVAQSETQPEGIKITRLVDNAGNVISDTNGEGFTTRYTYDGLRRATSIIPALGNTTTINYTPTSKTRTRGPLIETALLDPFGREASVTVGGVTTKHEYDGYGRITFDSNPGVLIGTRYEYDPLGRKVRQTNADGTVQTISYGPGTRSVTDERGKVTTYTYRAYGDPDKPLLMAITAPEASANVTLERSPGDLITAVTQAGLKRTYGYDSRNYLISVTNPETGVTTYGRDIAGNMTTRQVGTSGITRYAYDGLNRLTSTTYPGATPAITNTYNKNSKLLTSNASGGNRSFAYDAASNLIQESLALDGRLFTTKYAYNGNDQLSSVTYPQSARVVNYTPDALGRPTTVSGYITNIKYWPSSLLQSITYANGTVSTYGQNNRLWPTSFSTQKVTPASLHLNNTYTYDGIGNLITINDTLDGNFNRTLGYDNINRLTSAAGFWGQGSIAYDGGGNLLKQTLGQSSLTYTYDTKNRLSTVSGLRASSYGYDVYGNISSSQGNAYTYNDVPNLTCINCSNPAAKIEYSYDGLNHRSAVIKASGKVYEMHDSGGKPLIEVNGNTLTEYFYIGDKRIAQRVSP</sequence>
<feature type="compositionally biased region" description="Polar residues" evidence="1">
    <location>
        <begin position="73"/>
        <end position="88"/>
    </location>
</feature>
<dbReference type="NCBIfam" id="TIGR01643">
    <property type="entry name" value="YD_repeat_2x"/>
    <property type="match status" value="3"/>
</dbReference>
<evidence type="ECO:0000313" key="2">
    <source>
        <dbReference type="EMBL" id="SDV08990.1"/>
    </source>
</evidence>
<keyword evidence="3" id="KW-1185">Reference proteome</keyword>
<accession>A0ABY0WLJ7</accession>
<gene>
    <name evidence="2" type="ORF">SAMN04490181_4576</name>
</gene>
<protein>
    <submittedName>
        <fullName evidence="2">YD repeat-containing protein</fullName>
    </submittedName>
</protein>
<dbReference type="PANTHER" id="PTHR32305">
    <property type="match status" value="1"/>
</dbReference>
<dbReference type="InterPro" id="IPR050708">
    <property type="entry name" value="T6SS_VgrG/RHS"/>
</dbReference>
<feature type="region of interest" description="Disordered" evidence="1">
    <location>
        <begin position="71"/>
        <end position="90"/>
    </location>
</feature>
<evidence type="ECO:0000313" key="3">
    <source>
        <dbReference type="Proteomes" id="UP000199620"/>
    </source>
</evidence>
<organism evidence="2 3">
    <name type="scientific">Pseudomonas brenneri</name>
    <dbReference type="NCBI Taxonomy" id="129817"/>
    <lineage>
        <taxon>Bacteria</taxon>
        <taxon>Pseudomonadati</taxon>
        <taxon>Pseudomonadota</taxon>
        <taxon>Gammaproteobacteria</taxon>
        <taxon>Pseudomonadales</taxon>
        <taxon>Pseudomonadaceae</taxon>
        <taxon>Pseudomonas</taxon>
    </lineage>
</organism>
<evidence type="ECO:0000256" key="1">
    <source>
        <dbReference type="SAM" id="MobiDB-lite"/>
    </source>
</evidence>
<proteinExistence type="predicted"/>
<dbReference type="InterPro" id="IPR031325">
    <property type="entry name" value="RHS_repeat"/>
</dbReference>
<name>A0ABY0WLJ7_9PSED</name>